<dbReference type="Proteomes" id="UP001163324">
    <property type="component" value="Chromosome 6"/>
</dbReference>
<keyword evidence="2" id="KW-1185">Reference proteome</keyword>
<evidence type="ECO:0000313" key="2">
    <source>
        <dbReference type="Proteomes" id="UP001163324"/>
    </source>
</evidence>
<reference evidence="1" key="1">
    <citation type="submission" date="2022-10" db="EMBL/GenBank/DDBJ databases">
        <title>Complete Genome of Trichothecium roseum strain YXFP-22015, a Plant Pathogen Isolated from Citrus.</title>
        <authorList>
            <person name="Wang Y."/>
            <person name="Zhu L."/>
        </authorList>
    </citation>
    <scope>NUCLEOTIDE SEQUENCE</scope>
    <source>
        <strain evidence="1">YXFP-22015</strain>
    </source>
</reference>
<comment type="caution">
    <text evidence="1">The sequence shown here is derived from an EMBL/GenBank/DDBJ whole genome shotgun (WGS) entry which is preliminary data.</text>
</comment>
<gene>
    <name evidence="1" type="ORF">N3K66_006466</name>
</gene>
<accession>A0ACC0UVG2</accession>
<dbReference type="EMBL" id="CM047945">
    <property type="protein sequence ID" value="KAI9898106.1"/>
    <property type="molecule type" value="Genomic_DNA"/>
</dbReference>
<proteinExistence type="predicted"/>
<sequence>MDLSDPQPLTHPMVIDIGGRTFSTDLANQLPLAFRGLGDFPKEVAYIEGMPQWNTIADNSYQTTDEMKLIHQTALDVASELPDGTTIIDLGAANSEKYAPYVHAFIGLGKTCRYLPLDVNFDSLLKQGSFEHGDAYFGNITGPRLFLSMGSIFYNAPDNMCDDRCREFRKHLGPQDRLIIGQDGPDDNQEAKTQASYQTQAYHKFFNSYLEGIQRYAGIEADVDPPCEVVDPESVRNLNPETTWNVESKMHRSMHFFEVTANIRMRYTKLGNFTFDSGTKYIMFPSWKRGEKEVHEITEKQGLAIRTLGKSPTSGMRQFIVQLPPSY</sequence>
<name>A0ACC0UVG2_9HYPO</name>
<protein>
    <submittedName>
        <fullName evidence="1">Uncharacterized protein</fullName>
    </submittedName>
</protein>
<organism evidence="1 2">
    <name type="scientific">Trichothecium roseum</name>
    <dbReference type="NCBI Taxonomy" id="47278"/>
    <lineage>
        <taxon>Eukaryota</taxon>
        <taxon>Fungi</taxon>
        <taxon>Dikarya</taxon>
        <taxon>Ascomycota</taxon>
        <taxon>Pezizomycotina</taxon>
        <taxon>Sordariomycetes</taxon>
        <taxon>Hypocreomycetidae</taxon>
        <taxon>Hypocreales</taxon>
        <taxon>Hypocreales incertae sedis</taxon>
        <taxon>Trichothecium</taxon>
    </lineage>
</organism>
<evidence type="ECO:0000313" key="1">
    <source>
        <dbReference type="EMBL" id="KAI9898106.1"/>
    </source>
</evidence>